<evidence type="ECO:0000313" key="2">
    <source>
        <dbReference type="Proteomes" id="UP000187203"/>
    </source>
</evidence>
<accession>A0A1R3KJN6</accession>
<proteinExistence type="predicted"/>
<dbReference type="EMBL" id="AWUE01013327">
    <property type="protein sequence ID" value="OMP07269.1"/>
    <property type="molecule type" value="Genomic_DNA"/>
</dbReference>
<dbReference type="AlphaFoldDB" id="A0A1R3KJN6"/>
<gene>
    <name evidence="1" type="ORF">COLO4_07481</name>
</gene>
<evidence type="ECO:0000313" key="1">
    <source>
        <dbReference type="EMBL" id="OMP07269.1"/>
    </source>
</evidence>
<reference evidence="2" key="1">
    <citation type="submission" date="2013-09" db="EMBL/GenBank/DDBJ databases">
        <title>Corchorus olitorius genome sequencing.</title>
        <authorList>
            <person name="Alam M."/>
            <person name="Haque M.S."/>
            <person name="Islam M.S."/>
            <person name="Emdad E.M."/>
            <person name="Islam M.M."/>
            <person name="Ahmed B."/>
            <person name="Halim A."/>
            <person name="Hossen Q.M.M."/>
            <person name="Hossain M.Z."/>
            <person name="Ahmed R."/>
            <person name="Khan M.M."/>
            <person name="Islam R."/>
            <person name="Rashid M.M."/>
            <person name="Khan S.A."/>
            <person name="Rahman M.S."/>
            <person name="Alam M."/>
            <person name="Yahiya A.S."/>
            <person name="Khan M.S."/>
            <person name="Azam M.S."/>
            <person name="Haque T."/>
            <person name="Lashkar M.Z.H."/>
            <person name="Akhand A.I."/>
            <person name="Morshed G."/>
            <person name="Roy S."/>
            <person name="Uddin K.S."/>
            <person name="Rabeya T."/>
            <person name="Hossain A.S."/>
            <person name="Chowdhury A."/>
            <person name="Snigdha A.R."/>
            <person name="Mortoza M.S."/>
            <person name="Matin S.A."/>
            <person name="Hoque S.M.E."/>
            <person name="Islam M.K."/>
            <person name="Roy D.K."/>
            <person name="Haider R."/>
            <person name="Moosa M.M."/>
            <person name="Elias S.M."/>
            <person name="Hasan A.M."/>
            <person name="Jahan S."/>
            <person name="Shafiuddin M."/>
            <person name="Mahmood N."/>
            <person name="Shommy N.S."/>
        </authorList>
    </citation>
    <scope>NUCLEOTIDE SEQUENCE [LARGE SCALE GENOMIC DNA]</scope>
    <source>
        <strain evidence="2">cv. O-4</strain>
    </source>
</reference>
<organism evidence="1 2">
    <name type="scientific">Corchorus olitorius</name>
    <dbReference type="NCBI Taxonomy" id="93759"/>
    <lineage>
        <taxon>Eukaryota</taxon>
        <taxon>Viridiplantae</taxon>
        <taxon>Streptophyta</taxon>
        <taxon>Embryophyta</taxon>
        <taxon>Tracheophyta</taxon>
        <taxon>Spermatophyta</taxon>
        <taxon>Magnoliopsida</taxon>
        <taxon>eudicotyledons</taxon>
        <taxon>Gunneridae</taxon>
        <taxon>Pentapetalae</taxon>
        <taxon>rosids</taxon>
        <taxon>malvids</taxon>
        <taxon>Malvales</taxon>
        <taxon>Malvaceae</taxon>
        <taxon>Grewioideae</taxon>
        <taxon>Apeibeae</taxon>
        <taxon>Corchorus</taxon>
    </lineage>
</organism>
<name>A0A1R3KJN6_9ROSI</name>
<dbReference type="Proteomes" id="UP000187203">
    <property type="component" value="Unassembled WGS sequence"/>
</dbReference>
<protein>
    <submittedName>
        <fullName evidence="1">Uncharacterized protein</fullName>
    </submittedName>
</protein>
<comment type="caution">
    <text evidence="1">The sequence shown here is derived from an EMBL/GenBank/DDBJ whole genome shotgun (WGS) entry which is preliminary data.</text>
</comment>
<keyword evidence="2" id="KW-1185">Reference proteome</keyword>
<sequence length="222" mass="24949">MANDLYTLNLHYHGTFVGEGLNLRYIDGEDGFIDVDPDSQGSIDWYLEHEVEEAVKALHLLEGPVVEPTGTNDYTDEILQRLRLRLKLRDDLDHPYFGQTTQPPNEDGETVDPKVAAAKVNFEEVILAEAMGSADVNVEVVGAGFEGVRQEDVEDIGARFEGVYLGENEDGYTSDYFKEDLADDEEEMVHSPYVIYRPTINMTQIESGMVFKDSTEFKNVVS</sequence>